<organism evidence="1 2">
    <name type="scientific">Ancylostoma duodenale</name>
    <dbReference type="NCBI Taxonomy" id="51022"/>
    <lineage>
        <taxon>Eukaryota</taxon>
        <taxon>Metazoa</taxon>
        <taxon>Ecdysozoa</taxon>
        <taxon>Nematoda</taxon>
        <taxon>Chromadorea</taxon>
        <taxon>Rhabditida</taxon>
        <taxon>Rhabditina</taxon>
        <taxon>Rhabditomorpha</taxon>
        <taxon>Strongyloidea</taxon>
        <taxon>Ancylostomatidae</taxon>
        <taxon>Ancylostomatinae</taxon>
        <taxon>Ancylostoma</taxon>
    </lineage>
</organism>
<keyword evidence="2" id="KW-1185">Reference proteome</keyword>
<protein>
    <submittedName>
        <fullName evidence="1">Uncharacterized protein</fullName>
    </submittedName>
</protein>
<dbReference type="EMBL" id="KN767978">
    <property type="protein sequence ID" value="KIH47249.1"/>
    <property type="molecule type" value="Genomic_DNA"/>
</dbReference>
<evidence type="ECO:0000313" key="2">
    <source>
        <dbReference type="Proteomes" id="UP000054047"/>
    </source>
</evidence>
<dbReference type="Proteomes" id="UP000054047">
    <property type="component" value="Unassembled WGS sequence"/>
</dbReference>
<reference evidence="1 2" key="1">
    <citation type="submission" date="2013-12" db="EMBL/GenBank/DDBJ databases">
        <title>Draft genome of the parsitic nematode Ancylostoma duodenale.</title>
        <authorList>
            <person name="Mitreva M."/>
        </authorList>
    </citation>
    <scope>NUCLEOTIDE SEQUENCE [LARGE SCALE GENOMIC DNA]</scope>
    <source>
        <strain evidence="1 2">Zhejiang</strain>
    </source>
</reference>
<name>A0A0C2FKF5_9BILA</name>
<accession>A0A0C2FKF5</accession>
<dbReference type="OrthoDB" id="5863535at2759"/>
<proteinExistence type="predicted"/>
<evidence type="ECO:0000313" key="1">
    <source>
        <dbReference type="EMBL" id="KIH47249.1"/>
    </source>
</evidence>
<gene>
    <name evidence="1" type="ORF">ANCDUO_22693</name>
</gene>
<sequence>MGYRRTAAIYGFKGHLVPQTKLMTFHLHLNANNPLIKGVRFTENRQPSPGFIPMLPFQHNSGPKSEICAGFDELGLIYRGGKGPGVGHDFEMLKAALTDTTLYGAECWPATKEVERRLGVMEMKMLR</sequence>
<dbReference type="AlphaFoldDB" id="A0A0C2FKF5"/>